<accession>A0A7W6BVZ6</accession>
<protein>
    <submittedName>
        <fullName evidence="1">Uncharacterized protein</fullName>
    </submittedName>
</protein>
<evidence type="ECO:0000313" key="2">
    <source>
        <dbReference type="Proteomes" id="UP000531216"/>
    </source>
</evidence>
<dbReference type="Proteomes" id="UP000531216">
    <property type="component" value="Unassembled WGS sequence"/>
</dbReference>
<sequence>MLAASLLGVACLAIIGGFAWFKLTAEKRPELVAETLCPVDGPRSVTVVLLDTSDDIPAVGRRQLATYLGDLADELPDYGLLELRLLDPSVDGGRTVFSKCNPGNGANLSQLVANPAAVRRRWTETFQAPLRAALDQGMAPSASESSPIMETIQRIAVERFDGRSVEDVDKRLVVVSDMIEHGPIYSQYKEGVSFAAFSKSAASRAFATDLHGADVSIRLIQRASAKFDANGQVAFWQEWFEANRGRVRDVEKVQGAG</sequence>
<name>A0A7W6BVZ6_9HYPH</name>
<proteinExistence type="predicted"/>
<dbReference type="EMBL" id="JACIDO010000008">
    <property type="protein sequence ID" value="MBB3937355.1"/>
    <property type="molecule type" value="Genomic_DNA"/>
</dbReference>
<dbReference type="OrthoDB" id="7551043at2"/>
<organism evidence="1 2">
    <name type="scientific">Aureimonas phyllosphaerae</name>
    <dbReference type="NCBI Taxonomy" id="1166078"/>
    <lineage>
        <taxon>Bacteria</taxon>
        <taxon>Pseudomonadati</taxon>
        <taxon>Pseudomonadota</taxon>
        <taxon>Alphaproteobacteria</taxon>
        <taxon>Hyphomicrobiales</taxon>
        <taxon>Aurantimonadaceae</taxon>
        <taxon>Aureimonas</taxon>
    </lineage>
</organism>
<evidence type="ECO:0000313" key="1">
    <source>
        <dbReference type="EMBL" id="MBB3937355.1"/>
    </source>
</evidence>
<comment type="caution">
    <text evidence="1">The sequence shown here is derived from an EMBL/GenBank/DDBJ whole genome shotgun (WGS) entry which is preliminary data.</text>
</comment>
<reference evidence="1 2" key="1">
    <citation type="submission" date="2020-08" db="EMBL/GenBank/DDBJ databases">
        <title>Genomic Encyclopedia of Type Strains, Phase IV (KMG-IV): sequencing the most valuable type-strain genomes for metagenomic binning, comparative biology and taxonomic classification.</title>
        <authorList>
            <person name="Goeker M."/>
        </authorList>
    </citation>
    <scope>NUCLEOTIDE SEQUENCE [LARGE SCALE GENOMIC DNA]</scope>
    <source>
        <strain evidence="1 2">DSM 25024</strain>
    </source>
</reference>
<dbReference type="AlphaFoldDB" id="A0A7W6BVZ6"/>
<keyword evidence="2" id="KW-1185">Reference proteome</keyword>
<dbReference type="RefSeq" id="WP_090964332.1">
    <property type="nucleotide sequence ID" value="NZ_FOOA01000012.1"/>
</dbReference>
<gene>
    <name evidence="1" type="ORF">GGR05_003521</name>
</gene>